<gene>
    <name evidence="3" type="ORF">GXY80_15660</name>
</gene>
<dbReference type="AlphaFoldDB" id="A0A351U1V5"/>
<dbReference type="Pfam" id="PF22673">
    <property type="entry name" value="MCP-like_PDC_1"/>
    <property type="match status" value="1"/>
</dbReference>
<comment type="caution">
    <text evidence="3">The sequence shown here is derived from an EMBL/GenBank/DDBJ whole genome shotgun (WGS) entry which is preliminary data.</text>
</comment>
<proteinExistence type="inferred from homology"/>
<evidence type="ECO:0000313" key="4">
    <source>
        <dbReference type="Proteomes" id="UP000777265"/>
    </source>
</evidence>
<dbReference type="InterPro" id="IPR029151">
    <property type="entry name" value="Sensor-like_sf"/>
</dbReference>
<dbReference type="SUPFAM" id="SSF51569">
    <property type="entry name" value="Aldolase"/>
    <property type="match status" value="1"/>
</dbReference>
<dbReference type="CDD" id="cd18773">
    <property type="entry name" value="PDC1_HK_sensor"/>
    <property type="match status" value="1"/>
</dbReference>
<dbReference type="Gene3D" id="3.20.20.70">
    <property type="entry name" value="Aldolase class I"/>
    <property type="match status" value="1"/>
</dbReference>
<comment type="similarity">
    <text evidence="1">Belongs to the alpha-IPM synthase/homocitrate synthase family.</text>
</comment>
<evidence type="ECO:0000256" key="2">
    <source>
        <dbReference type="ARBA" id="ARBA00022679"/>
    </source>
</evidence>
<dbReference type="PANTHER" id="PTHR42880">
    <property type="entry name" value="HOMOCITRATE SYNTHASE"/>
    <property type="match status" value="1"/>
</dbReference>
<evidence type="ECO:0000256" key="1">
    <source>
        <dbReference type="ARBA" id="ARBA00006154"/>
    </source>
</evidence>
<dbReference type="PROSITE" id="PS50991">
    <property type="entry name" value="PYR_CT"/>
    <property type="match status" value="1"/>
</dbReference>
<dbReference type="GO" id="GO:0016740">
    <property type="term" value="F:transferase activity"/>
    <property type="evidence" value="ECO:0007669"/>
    <property type="project" value="UniProtKB-KW"/>
</dbReference>
<protein>
    <submittedName>
        <fullName evidence="3">Histone-lysine N-methyltransferase</fullName>
    </submittedName>
</protein>
<dbReference type="CDD" id="cd07947">
    <property type="entry name" value="DRE_TIM_Re_CS"/>
    <property type="match status" value="1"/>
</dbReference>
<dbReference type="InterPro" id="IPR013785">
    <property type="entry name" value="Aldolase_TIM"/>
</dbReference>
<dbReference type="PANTHER" id="PTHR42880:SF1">
    <property type="entry name" value="ISOPROPYLMALATE_HOMOCITRATE_CITRAMALATE SYNTHASE FAMILY PROTEIN"/>
    <property type="match status" value="1"/>
</dbReference>
<dbReference type="STRING" id="909663.GCA_000512235_00056"/>
<dbReference type="EMBL" id="JAAYEE010000316">
    <property type="protein sequence ID" value="NLW36890.1"/>
    <property type="molecule type" value="Genomic_DNA"/>
</dbReference>
<reference evidence="3" key="2">
    <citation type="submission" date="2020-01" db="EMBL/GenBank/DDBJ databases">
        <authorList>
            <person name="Campanaro S."/>
        </authorList>
    </citation>
    <scope>NUCLEOTIDE SEQUENCE</scope>
    <source>
        <strain evidence="3">AS06rmzACSIP_7</strain>
    </source>
</reference>
<reference evidence="3" key="1">
    <citation type="journal article" date="2020" name="Biotechnol. Biofuels">
        <title>New insights from the biogas microbiome by comprehensive genome-resolved metagenomics of nearly 1600 species originating from multiple anaerobic digesters.</title>
        <authorList>
            <person name="Campanaro S."/>
            <person name="Treu L."/>
            <person name="Rodriguez-R L.M."/>
            <person name="Kovalovszki A."/>
            <person name="Ziels R.M."/>
            <person name="Maus I."/>
            <person name="Zhu X."/>
            <person name="Kougias P.G."/>
            <person name="Basile A."/>
            <person name="Luo G."/>
            <person name="Schluter A."/>
            <person name="Konstantinidis K.T."/>
            <person name="Angelidaki I."/>
        </authorList>
    </citation>
    <scope>NUCLEOTIDE SEQUENCE</scope>
    <source>
        <strain evidence="3">AS06rmzACSIP_7</strain>
    </source>
</reference>
<dbReference type="InterPro" id="IPR000891">
    <property type="entry name" value="PYR_CT"/>
</dbReference>
<keyword evidence="2" id="KW-0808">Transferase</keyword>
<evidence type="ECO:0000313" key="3">
    <source>
        <dbReference type="EMBL" id="NLW36890.1"/>
    </source>
</evidence>
<sequence>MFKNITKGVKYPLIDVEEPELYRDVFPYTEVCKVKFDHKIELIDPPDEIYVTDTTFRDGQQSRPPFTAKQIEDLYEYLHRLGGPNGVIRNSEFFLYTDKDREAIERCLERGYRYPEITGWIRANKDDLQLVKDLGLRETGILTSASDYHIFLKLKKTRSQVFKEYIKIVESALEHNVIPRCHFEDVTRADIYGFCVPFAQALMNISDDAKIPIKIRLCDTLGIGITYPGAALPRSIGKLIRAMIDDAGVPSEYLEWHGHNDFHKVVINSVSAWLYGCGHVNGTLLGIGERTGNAPIEGLIMEYISLTGTENGIDTTVITEVRNYFEKEIGYQVPRSQPFIGVDFNATSAGVHIDGILKNEEIYTAFDTKRLLNRPIAINITDKSGLAGIAHWINSHFALVGKDRIEKTHPAIGKINKWIIRQYDEGRVTAVSDNEMEHLVRRFIPEIFVSEFELLKKRAYDMAANLIEQYIEDKALKSMVPEQQEEALKHIVGEYPFVQFAYTVNSEGIKITKNITQAVDRAKYYKIGLHEDFSDRDWFINPMKTGEISVTDIYSSKITGALCVTVSGPIRDEFGEIVGVLGLDIRFEDLTKSEE</sequence>
<name>A0A351U1V5_9BACT</name>
<accession>A0A351U1V5</accession>
<dbReference type="Proteomes" id="UP000777265">
    <property type="component" value="Unassembled WGS sequence"/>
</dbReference>
<organism evidence="3 4">
    <name type="scientific">Syntrophorhabdus aromaticivorans</name>
    <dbReference type="NCBI Taxonomy" id="328301"/>
    <lineage>
        <taxon>Bacteria</taxon>
        <taxon>Pseudomonadati</taxon>
        <taxon>Thermodesulfobacteriota</taxon>
        <taxon>Syntrophorhabdia</taxon>
        <taxon>Syntrophorhabdales</taxon>
        <taxon>Syntrophorhabdaceae</taxon>
        <taxon>Syntrophorhabdus</taxon>
    </lineage>
</organism>
<dbReference type="Gene3D" id="3.30.450.20">
    <property type="entry name" value="PAS domain"/>
    <property type="match status" value="1"/>
</dbReference>
<dbReference type="SUPFAM" id="SSF103190">
    <property type="entry name" value="Sensory domain-like"/>
    <property type="match status" value="1"/>
</dbReference>
<dbReference type="Pfam" id="PF00682">
    <property type="entry name" value="HMGL-like"/>
    <property type="match status" value="1"/>
</dbReference>